<evidence type="ECO:0000313" key="1">
    <source>
        <dbReference type="EMBL" id="AWC92226.1"/>
    </source>
</evidence>
<name>A0AAU8ZGK1_MORMO</name>
<protein>
    <submittedName>
        <fullName evidence="1">Uncharacterized protein</fullName>
    </submittedName>
</protein>
<gene>
    <name evidence="1" type="ORF">AM380_00405</name>
</gene>
<dbReference type="EMBL" id="CP028956">
    <property type="protein sequence ID" value="AWC92226.1"/>
    <property type="molecule type" value="Genomic_DNA"/>
</dbReference>
<dbReference type="RefSeq" id="WP_108655088.1">
    <property type="nucleotide sequence ID" value="NZ_CP028956.1"/>
</dbReference>
<sequence>MDKAFCTFDQKEWDADSFSKLSDRSIQDRKGNLFCPGCNGNAWFRKGNYGNESPHFCAHHDEKGCQYGTQYEAVGEGDSDRNIPGTDDANGIILALGASKNEGVDVSSAGSILEGNVSGQKFVRGYSANDGQKYPEQASLKKILLRLVKSDGKFFADKCFAMTDGNLKGLPESGSELFVNFSDVFHRSSINENESPLYDGKRRIYWGFISDVRQSNDGKVWLNAGDIRKGLSIKLPENAIDEFRKRFRVEGDFDILEGCHAIVIGTCIYASTGKPIITCSDLNYITLRRYKAD</sequence>
<dbReference type="AlphaFoldDB" id="A0AAU8ZGK1"/>
<reference evidence="1 2" key="1">
    <citation type="submission" date="2018-04" db="EMBL/GenBank/DDBJ databases">
        <title>Whole genome sequencing of Morganella morganii AR_0133.</title>
        <authorList>
            <person name="Conlan S."/>
            <person name="Thomas P.J."/>
            <person name="Mullikin J."/>
            <person name="Frank K.M."/>
            <person name="Segre J.A."/>
        </authorList>
    </citation>
    <scope>NUCLEOTIDE SEQUENCE [LARGE SCALE GENOMIC DNA]</scope>
    <source>
        <strain evidence="1 2">AR_0133</strain>
    </source>
</reference>
<organism evidence="1 2">
    <name type="scientific">Morganella morganii</name>
    <name type="common">Proteus morganii</name>
    <dbReference type="NCBI Taxonomy" id="582"/>
    <lineage>
        <taxon>Bacteria</taxon>
        <taxon>Pseudomonadati</taxon>
        <taxon>Pseudomonadota</taxon>
        <taxon>Gammaproteobacteria</taxon>
        <taxon>Enterobacterales</taxon>
        <taxon>Morganellaceae</taxon>
        <taxon>Morganella</taxon>
    </lineage>
</organism>
<dbReference type="Proteomes" id="UP000244682">
    <property type="component" value="Chromosome"/>
</dbReference>
<proteinExistence type="predicted"/>
<evidence type="ECO:0000313" key="2">
    <source>
        <dbReference type="Proteomes" id="UP000244682"/>
    </source>
</evidence>
<accession>A0AAU8ZGK1</accession>